<dbReference type="KEGG" id="nia:A8C56_17575"/>
<keyword evidence="3" id="KW-1185">Reference proteome</keyword>
<dbReference type="AlphaFoldDB" id="A0A1A9I4R3"/>
<proteinExistence type="predicted"/>
<protein>
    <recommendedName>
        <fullName evidence="1">KilA-N DNA-binding domain-containing protein</fullName>
    </recommendedName>
</protein>
<dbReference type="Proteomes" id="UP000077667">
    <property type="component" value="Chromosome"/>
</dbReference>
<reference evidence="2 3" key="1">
    <citation type="submission" date="2016-05" db="EMBL/GenBank/DDBJ databases">
        <title>Niabella ginsenosidivorans BS26 whole genome sequencing.</title>
        <authorList>
            <person name="Im W.T."/>
            <person name="Siddiqi M.Z."/>
        </authorList>
    </citation>
    <scope>NUCLEOTIDE SEQUENCE [LARGE SCALE GENOMIC DNA]</scope>
    <source>
        <strain evidence="2 3">BS26</strain>
    </source>
</reference>
<organism evidence="2 3">
    <name type="scientific">Niabella ginsenosidivorans</name>
    <dbReference type="NCBI Taxonomy" id="1176587"/>
    <lineage>
        <taxon>Bacteria</taxon>
        <taxon>Pseudomonadati</taxon>
        <taxon>Bacteroidota</taxon>
        <taxon>Chitinophagia</taxon>
        <taxon>Chitinophagales</taxon>
        <taxon>Chitinophagaceae</taxon>
        <taxon>Niabella</taxon>
    </lineage>
</organism>
<sequence>MENRLIITDELLLSKILHIRNKRIMIDRDLAELYGVPANRLNEQVKRIVNVFLPTLYFN</sequence>
<name>A0A1A9I4R3_9BACT</name>
<gene>
    <name evidence="2" type="ORF">A8C56_17575</name>
</gene>
<feature type="domain" description="KilA-N DNA-binding" evidence="1">
    <location>
        <begin position="14"/>
        <end position="57"/>
    </location>
</feature>
<evidence type="ECO:0000313" key="2">
    <source>
        <dbReference type="EMBL" id="ANH82543.1"/>
    </source>
</evidence>
<evidence type="ECO:0000313" key="3">
    <source>
        <dbReference type="Proteomes" id="UP000077667"/>
    </source>
</evidence>
<dbReference type="EMBL" id="CP015772">
    <property type="protein sequence ID" value="ANH82543.1"/>
    <property type="molecule type" value="Genomic_DNA"/>
</dbReference>
<dbReference type="OrthoDB" id="9816206at2"/>
<dbReference type="Pfam" id="PF10543">
    <property type="entry name" value="ORF6N"/>
    <property type="match status" value="1"/>
</dbReference>
<evidence type="ECO:0000259" key="1">
    <source>
        <dbReference type="Pfam" id="PF10543"/>
    </source>
</evidence>
<dbReference type="InterPro" id="IPR018873">
    <property type="entry name" value="KilA-N_DNA-bd_domain"/>
</dbReference>
<dbReference type="STRING" id="1176587.A8C56_17575"/>
<accession>A0A1A9I4R3</accession>